<dbReference type="PANTHER" id="PTHR43394:SF27">
    <property type="entry name" value="ATP-DEPENDENT TRANSLOCASE ABCB1-LIKE"/>
    <property type="match status" value="1"/>
</dbReference>
<dbReference type="OMA" id="NILTIMM"/>
<dbReference type="Gene3D" id="3.40.50.300">
    <property type="entry name" value="P-loop containing nucleotide triphosphate hydrolases"/>
    <property type="match status" value="1"/>
</dbReference>
<keyword evidence="8 10" id="KW-1133">Transmembrane helix</keyword>
<name>A0A087SY16_STEMI</name>
<dbReference type="InterPro" id="IPR036640">
    <property type="entry name" value="ABC1_TM_sf"/>
</dbReference>
<dbReference type="InterPro" id="IPR039421">
    <property type="entry name" value="Type_1_exporter"/>
</dbReference>
<dbReference type="AlphaFoldDB" id="A0A087SY16"/>
<gene>
    <name evidence="12" type="ORF">X975_16618</name>
</gene>
<feature type="transmembrane region" description="Helical" evidence="10">
    <location>
        <begin position="141"/>
        <end position="166"/>
    </location>
</feature>
<evidence type="ECO:0000256" key="1">
    <source>
        <dbReference type="ARBA" id="ARBA00004141"/>
    </source>
</evidence>
<dbReference type="OrthoDB" id="6434094at2759"/>
<dbReference type="Pfam" id="PF00005">
    <property type="entry name" value="ABC_tran"/>
    <property type="match status" value="1"/>
</dbReference>
<sequence length="480" mass="52392">MPADNDKANLLLNDVLNEFVDGIANEDEDLQGTPIKGCKLSDNFDKKSIDSRQILEEEKSAKEVPEVGFFQLFRYSSIGDNALMVFAALVAVISGAWSPAETIIFGRVIDRLVDYDTTKQNYSKVNMSTEAFLEETATLCLYQALLGLAFLITKYIMVSCFSIAAANQVFRIRCMFMESILKQDIGWFDTNKTGDFTSRISGDLNKIQDGIGEKVPMCISSMSSAFLNVGCGFYYGWKLALVTSSVIPLLTIGLTVVTKIQATVSKEELDAYGTAGAVAEEVLSGIRTVVAFGGERKEIQRYDNHLAKARKKGIIRSLLTAISEAIAWLGIFCGYALAFWYGSRLILAEKDEINPEYSSGTLVIVLFTILSASMYSGYLSPYFEAFSLARGAAAKVFDVISRKSLIDSSLDCGLKPASLSGNITLKDVQFSYPARTVPVLKGLSFDVKSGQTVALVGPSGCGKSTVIQLILRFYDAITGY</sequence>
<dbReference type="GO" id="GO:0005743">
    <property type="term" value="C:mitochondrial inner membrane"/>
    <property type="evidence" value="ECO:0007669"/>
    <property type="project" value="TreeGrafter"/>
</dbReference>
<evidence type="ECO:0000313" key="13">
    <source>
        <dbReference type="Proteomes" id="UP000054359"/>
    </source>
</evidence>
<dbReference type="FunFam" id="1.20.1560.10:FF:000018">
    <property type="entry name" value="ATP-binding cassette subfamily B member 11"/>
    <property type="match status" value="1"/>
</dbReference>
<proteinExistence type="inferred from homology"/>
<keyword evidence="6" id="KW-0547">Nucleotide-binding</keyword>
<comment type="similarity">
    <text evidence="2">Belongs to the ABC transporter superfamily. ABCB family. Multidrug resistance exporter (TC 3.A.1.201) subfamily.</text>
</comment>
<dbReference type="InterPro" id="IPR003439">
    <property type="entry name" value="ABC_transporter-like_ATP-bd"/>
</dbReference>
<dbReference type="InterPro" id="IPR027417">
    <property type="entry name" value="P-loop_NTPase"/>
</dbReference>
<dbReference type="Proteomes" id="UP000054359">
    <property type="component" value="Unassembled WGS sequence"/>
</dbReference>
<dbReference type="Gene3D" id="1.20.1560.10">
    <property type="entry name" value="ABC transporter type 1, transmembrane domain"/>
    <property type="match status" value="1"/>
</dbReference>
<dbReference type="Pfam" id="PF00664">
    <property type="entry name" value="ABC_membrane"/>
    <property type="match status" value="1"/>
</dbReference>
<evidence type="ECO:0000256" key="3">
    <source>
        <dbReference type="ARBA" id="ARBA00022448"/>
    </source>
</evidence>
<evidence type="ECO:0000256" key="9">
    <source>
        <dbReference type="ARBA" id="ARBA00023136"/>
    </source>
</evidence>
<dbReference type="GO" id="GO:0005524">
    <property type="term" value="F:ATP binding"/>
    <property type="evidence" value="ECO:0007669"/>
    <property type="project" value="UniProtKB-KW"/>
</dbReference>
<feature type="transmembrane region" description="Helical" evidence="10">
    <location>
        <begin position="318"/>
        <end position="341"/>
    </location>
</feature>
<evidence type="ECO:0000256" key="4">
    <source>
        <dbReference type="ARBA" id="ARBA00022692"/>
    </source>
</evidence>
<keyword evidence="9 10" id="KW-0472">Membrane</keyword>
<keyword evidence="3" id="KW-0813">Transport</keyword>
<dbReference type="CDD" id="cd18577">
    <property type="entry name" value="ABC_6TM_Pgp_ABCB1_D1_like"/>
    <property type="match status" value="1"/>
</dbReference>
<evidence type="ECO:0000313" key="12">
    <source>
        <dbReference type="EMBL" id="KFM57755.1"/>
    </source>
</evidence>
<dbReference type="SUPFAM" id="SSF90123">
    <property type="entry name" value="ABC transporter transmembrane region"/>
    <property type="match status" value="1"/>
</dbReference>
<keyword evidence="5" id="KW-0677">Repeat</keyword>
<evidence type="ECO:0000256" key="10">
    <source>
        <dbReference type="SAM" id="Phobius"/>
    </source>
</evidence>
<dbReference type="GO" id="GO:0016887">
    <property type="term" value="F:ATP hydrolysis activity"/>
    <property type="evidence" value="ECO:0007669"/>
    <property type="project" value="InterPro"/>
</dbReference>
<dbReference type="PROSITE" id="PS50929">
    <property type="entry name" value="ABC_TM1F"/>
    <property type="match status" value="1"/>
</dbReference>
<dbReference type="GO" id="GO:0015421">
    <property type="term" value="F:ABC-type oligopeptide transporter activity"/>
    <property type="evidence" value="ECO:0007669"/>
    <property type="project" value="TreeGrafter"/>
</dbReference>
<evidence type="ECO:0000256" key="8">
    <source>
        <dbReference type="ARBA" id="ARBA00022989"/>
    </source>
</evidence>
<keyword evidence="4 10" id="KW-0812">Transmembrane</keyword>
<dbReference type="STRING" id="407821.A0A087SY16"/>
<dbReference type="SUPFAM" id="SSF52540">
    <property type="entry name" value="P-loop containing nucleoside triphosphate hydrolases"/>
    <property type="match status" value="1"/>
</dbReference>
<comment type="subcellular location">
    <subcellularLocation>
        <location evidence="1">Membrane</location>
        <topology evidence="1">Multi-pass membrane protein</topology>
    </subcellularLocation>
</comment>
<keyword evidence="7" id="KW-0067">ATP-binding</keyword>
<feature type="non-terminal residue" evidence="12">
    <location>
        <position position="480"/>
    </location>
</feature>
<evidence type="ECO:0000256" key="7">
    <source>
        <dbReference type="ARBA" id="ARBA00022840"/>
    </source>
</evidence>
<feature type="transmembrane region" description="Helical" evidence="10">
    <location>
        <begin position="361"/>
        <end position="380"/>
    </location>
</feature>
<evidence type="ECO:0000259" key="11">
    <source>
        <dbReference type="PROSITE" id="PS50929"/>
    </source>
</evidence>
<accession>A0A087SY16</accession>
<feature type="domain" description="ABC transmembrane type-1" evidence="11">
    <location>
        <begin position="85"/>
        <end position="388"/>
    </location>
</feature>
<evidence type="ECO:0000256" key="6">
    <source>
        <dbReference type="ARBA" id="ARBA00022741"/>
    </source>
</evidence>
<evidence type="ECO:0000256" key="2">
    <source>
        <dbReference type="ARBA" id="ARBA00007577"/>
    </source>
</evidence>
<reference evidence="12 13" key="1">
    <citation type="submission" date="2013-11" db="EMBL/GenBank/DDBJ databases">
        <title>Genome sequencing of Stegodyphus mimosarum.</title>
        <authorList>
            <person name="Bechsgaard J."/>
        </authorList>
    </citation>
    <scope>NUCLEOTIDE SEQUENCE [LARGE SCALE GENOMIC DNA]</scope>
</reference>
<protein>
    <submittedName>
        <fullName evidence="12">Multidrug resistance protein 1</fullName>
    </submittedName>
</protein>
<organism evidence="12 13">
    <name type="scientific">Stegodyphus mimosarum</name>
    <name type="common">African social velvet spider</name>
    <dbReference type="NCBI Taxonomy" id="407821"/>
    <lineage>
        <taxon>Eukaryota</taxon>
        <taxon>Metazoa</taxon>
        <taxon>Ecdysozoa</taxon>
        <taxon>Arthropoda</taxon>
        <taxon>Chelicerata</taxon>
        <taxon>Arachnida</taxon>
        <taxon>Araneae</taxon>
        <taxon>Araneomorphae</taxon>
        <taxon>Entelegynae</taxon>
        <taxon>Eresoidea</taxon>
        <taxon>Eresidae</taxon>
        <taxon>Stegodyphus</taxon>
    </lineage>
</organism>
<dbReference type="GO" id="GO:0090374">
    <property type="term" value="P:oligopeptide export from mitochondrion"/>
    <property type="evidence" value="ECO:0007669"/>
    <property type="project" value="TreeGrafter"/>
</dbReference>
<feature type="transmembrane region" description="Helical" evidence="10">
    <location>
        <begin position="82"/>
        <end position="100"/>
    </location>
</feature>
<dbReference type="PANTHER" id="PTHR43394">
    <property type="entry name" value="ATP-DEPENDENT PERMEASE MDL1, MITOCHONDRIAL"/>
    <property type="match status" value="1"/>
</dbReference>
<keyword evidence="13" id="KW-1185">Reference proteome</keyword>
<dbReference type="InterPro" id="IPR011527">
    <property type="entry name" value="ABC1_TM_dom"/>
</dbReference>
<dbReference type="EMBL" id="KK112480">
    <property type="protein sequence ID" value="KFM57755.1"/>
    <property type="molecule type" value="Genomic_DNA"/>
</dbReference>
<evidence type="ECO:0000256" key="5">
    <source>
        <dbReference type="ARBA" id="ARBA00022737"/>
    </source>
</evidence>